<dbReference type="STRING" id="314260.PB2503_03892"/>
<evidence type="ECO:0000256" key="1">
    <source>
        <dbReference type="ARBA" id="ARBA00023027"/>
    </source>
</evidence>
<dbReference type="Gene3D" id="3.40.50.720">
    <property type="entry name" value="NAD(P)-binding Rossmann-like Domain"/>
    <property type="match status" value="1"/>
</dbReference>
<evidence type="ECO:0000313" key="3">
    <source>
        <dbReference type="EMBL" id="ADM08853.1"/>
    </source>
</evidence>
<dbReference type="PANTHER" id="PTHR43574">
    <property type="entry name" value="EPIMERASE-RELATED"/>
    <property type="match status" value="1"/>
</dbReference>
<proteinExistence type="predicted"/>
<keyword evidence="4" id="KW-1185">Reference proteome</keyword>
<dbReference type="Proteomes" id="UP000001302">
    <property type="component" value="Chromosome"/>
</dbReference>
<dbReference type="OrthoDB" id="9808276at2"/>
<feature type="domain" description="NAD-dependent epimerase/dehydratase" evidence="2">
    <location>
        <begin position="83"/>
        <end position="205"/>
    </location>
</feature>
<dbReference type="RefSeq" id="WP_013299827.1">
    <property type="nucleotide sequence ID" value="NC_014414.1"/>
</dbReference>
<accession>E0TE32</accession>
<evidence type="ECO:0000313" key="4">
    <source>
        <dbReference type="Proteomes" id="UP000001302"/>
    </source>
</evidence>
<gene>
    <name evidence="3" type="ordered locus">PB2503_03892</name>
</gene>
<evidence type="ECO:0000259" key="2">
    <source>
        <dbReference type="Pfam" id="PF01370"/>
    </source>
</evidence>
<keyword evidence="1" id="KW-0520">NAD</keyword>
<dbReference type="EMBL" id="CP002156">
    <property type="protein sequence ID" value="ADM08853.1"/>
    <property type="molecule type" value="Genomic_DNA"/>
</dbReference>
<dbReference type="HOGENOM" id="CLU_007383_11_3_5"/>
<name>E0TE32_PARBH</name>
<dbReference type="KEGG" id="pbr:PB2503_03892"/>
<reference evidence="3 4" key="2">
    <citation type="journal article" date="2011" name="J. Bacteriol.">
        <title>Complete genome sequence of strain HTCC2503T of Parvularcula bermudensis, the type species of the order "Parvularculales" in the class Alphaproteobacteria.</title>
        <authorList>
            <person name="Oh H.M."/>
            <person name="Kang I."/>
            <person name="Vergin K.L."/>
            <person name="Kang D."/>
            <person name="Rhee K.H."/>
            <person name="Giovannoni S.J."/>
            <person name="Cho J.C."/>
        </authorList>
    </citation>
    <scope>NUCLEOTIDE SEQUENCE [LARGE SCALE GENOMIC DNA]</scope>
    <source>
        <strain evidence="4">ATCC BAA-594 / HTCC2503 / KCTC 12087</strain>
    </source>
</reference>
<organism evidence="3 4">
    <name type="scientific">Parvularcula bermudensis (strain ATCC BAA-594 / HTCC2503 / KCTC 12087)</name>
    <dbReference type="NCBI Taxonomy" id="314260"/>
    <lineage>
        <taxon>Bacteria</taxon>
        <taxon>Pseudomonadati</taxon>
        <taxon>Pseudomonadota</taxon>
        <taxon>Alphaproteobacteria</taxon>
        <taxon>Parvularculales</taxon>
        <taxon>Parvularculaceae</taxon>
        <taxon>Parvularcula</taxon>
    </lineage>
</organism>
<dbReference type="SUPFAM" id="SSF51735">
    <property type="entry name" value="NAD(P)-binding Rossmann-fold domains"/>
    <property type="match status" value="1"/>
</dbReference>
<dbReference type="Pfam" id="PF01370">
    <property type="entry name" value="Epimerase"/>
    <property type="match status" value="1"/>
</dbReference>
<protein>
    <recommendedName>
        <fullName evidence="2">NAD-dependent epimerase/dehydratase domain-containing protein</fullName>
    </recommendedName>
</protein>
<dbReference type="InterPro" id="IPR036291">
    <property type="entry name" value="NAD(P)-bd_dom_sf"/>
</dbReference>
<dbReference type="AlphaFoldDB" id="E0TE32"/>
<dbReference type="InterPro" id="IPR001509">
    <property type="entry name" value="Epimerase_deHydtase"/>
</dbReference>
<sequence length="291" mass="30792">MSKVLLLGAGYSARVFADQALAEGWLVSGTTRDTHKAKALSQAGIEPYLWEAGTPLPRAAISTADLIVVSISPQGDGCPAAAALAEACPSPSTRVIYLSSSGVYGDHGGAWIDETTPPSPSGERGRRRLAAEAAWQDLAAAFGLDLVLCRLAGIYGPGRNALNSLMTDSQGAKSGLSQRVIKEGQVFNRIHVEDIARLLLALAEAETWPAIVNGADDLPSPPQDVILYAAALLGKEPPPAVAFEAAALSPMARSFYVDNKRLKNQRLHTLLPTGLRYPSYREGLRALLSKP</sequence>
<dbReference type="eggNOG" id="COG0451">
    <property type="taxonomic scope" value="Bacteria"/>
</dbReference>
<reference evidence="4" key="1">
    <citation type="submission" date="2010-08" db="EMBL/GenBank/DDBJ databases">
        <title>Genome sequence of Parvularcula bermudensis HTCC2503.</title>
        <authorList>
            <person name="Kang D.-M."/>
            <person name="Oh H.-M."/>
            <person name="Cho J.-C."/>
        </authorList>
    </citation>
    <scope>NUCLEOTIDE SEQUENCE [LARGE SCALE GENOMIC DNA]</scope>
    <source>
        <strain evidence="4">ATCC BAA-594 / HTCC2503 / KCTC 12087</strain>
    </source>
</reference>